<reference evidence="2" key="1">
    <citation type="submission" date="2020-10" db="EMBL/GenBank/DDBJ databases">
        <title>Unveiling of a novel bifunctional photoreceptor, Dualchrome1, isolated from a cosmopolitan green alga.</title>
        <authorList>
            <person name="Suzuki S."/>
            <person name="Kawachi M."/>
        </authorList>
    </citation>
    <scope>NUCLEOTIDE SEQUENCE</scope>
    <source>
        <strain evidence="2">NIES 2893</strain>
    </source>
</reference>
<comment type="caution">
    <text evidence="2">The sequence shown here is derived from an EMBL/GenBank/DDBJ whole genome shotgun (WGS) entry which is preliminary data.</text>
</comment>
<evidence type="ECO:0000313" key="2">
    <source>
        <dbReference type="EMBL" id="GHP11687.1"/>
    </source>
</evidence>
<keyword evidence="3" id="KW-1185">Reference proteome</keyword>
<organism evidence="2 3">
    <name type="scientific">Pycnococcus provasolii</name>
    <dbReference type="NCBI Taxonomy" id="41880"/>
    <lineage>
        <taxon>Eukaryota</taxon>
        <taxon>Viridiplantae</taxon>
        <taxon>Chlorophyta</taxon>
        <taxon>Pseudoscourfieldiophyceae</taxon>
        <taxon>Pseudoscourfieldiales</taxon>
        <taxon>Pycnococcaceae</taxon>
        <taxon>Pycnococcus</taxon>
    </lineage>
</organism>
<accession>A0A830I3E8</accession>
<dbReference type="AlphaFoldDB" id="A0A830I3E8"/>
<feature type="region of interest" description="Disordered" evidence="1">
    <location>
        <begin position="219"/>
        <end position="246"/>
    </location>
</feature>
<sequence>MAYPATCEVKDSAGTFCVTKFMQYSESLQQTSSDARPSCENIEEAGISKECVALLVKSKLDFKSVEGESMMEQEDVDPILPVLSACATGAPIPDDGPDDNQLVVRFPIDASVVLAGMTKDQFDQFKFANATAKTMGVSTEDITDVTVAVSSKRRSLTATNLKVTFKVAVKDTMEAKEVSEKLTEAAKDGSFKANLEATGITGFTGIEEPTVAIDQAPAEATPAPAAPTTTTTKAPTTTTTKAPVQTATTKAPVKTVTTAPTKTSGAYVPSFFVGVAGLAFAAMSA</sequence>
<gene>
    <name evidence="2" type="ORF">PPROV_001041500</name>
</gene>
<evidence type="ECO:0000313" key="3">
    <source>
        <dbReference type="Proteomes" id="UP000660262"/>
    </source>
</evidence>
<name>A0A830I3E8_9CHLO</name>
<dbReference type="EMBL" id="BNJQ01000036">
    <property type="protein sequence ID" value="GHP11687.1"/>
    <property type="molecule type" value="Genomic_DNA"/>
</dbReference>
<evidence type="ECO:0000256" key="1">
    <source>
        <dbReference type="SAM" id="MobiDB-lite"/>
    </source>
</evidence>
<dbReference type="Proteomes" id="UP000660262">
    <property type="component" value="Unassembled WGS sequence"/>
</dbReference>
<protein>
    <submittedName>
        <fullName evidence="2">Uncharacterized protein</fullName>
    </submittedName>
</protein>
<proteinExistence type="predicted"/>